<dbReference type="AlphaFoldDB" id="A0AA87ZFJ4"/>
<dbReference type="GO" id="GO:0005524">
    <property type="term" value="F:ATP binding"/>
    <property type="evidence" value="ECO:0007669"/>
    <property type="project" value="InterPro"/>
</dbReference>
<keyword evidence="1" id="KW-0732">Signal</keyword>
<comment type="caution">
    <text evidence="3">The sequence shown here is derived from an EMBL/GenBank/DDBJ whole genome shotgun (WGS) entry which is preliminary data.</text>
</comment>
<dbReference type="PANTHER" id="PTHR47976:SF15">
    <property type="entry name" value="G-TYPE LECTIN S-RECEPTOR-LIKE SERINE_THREONINE-PROTEIN KINASE RLK1"/>
    <property type="match status" value="1"/>
</dbReference>
<gene>
    <name evidence="3" type="ORF">TIFTF001_001361</name>
</gene>
<proteinExistence type="predicted"/>
<dbReference type="InterPro" id="IPR011009">
    <property type="entry name" value="Kinase-like_dom_sf"/>
</dbReference>
<dbReference type="EMBL" id="BTGU01000001">
    <property type="protein sequence ID" value="GMN26581.1"/>
    <property type="molecule type" value="Genomic_DNA"/>
</dbReference>
<dbReference type="PROSITE" id="PS50011">
    <property type="entry name" value="PROTEIN_KINASE_DOM"/>
    <property type="match status" value="1"/>
</dbReference>
<evidence type="ECO:0000259" key="2">
    <source>
        <dbReference type="PROSITE" id="PS50011"/>
    </source>
</evidence>
<evidence type="ECO:0000256" key="1">
    <source>
        <dbReference type="ARBA" id="ARBA00022729"/>
    </source>
</evidence>
<evidence type="ECO:0000313" key="4">
    <source>
        <dbReference type="Proteomes" id="UP001187192"/>
    </source>
</evidence>
<dbReference type="InterPro" id="IPR051343">
    <property type="entry name" value="G-type_lectin_kinases/EP1-like"/>
</dbReference>
<dbReference type="GO" id="GO:0004672">
    <property type="term" value="F:protein kinase activity"/>
    <property type="evidence" value="ECO:0007669"/>
    <property type="project" value="InterPro"/>
</dbReference>
<dbReference type="SUPFAM" id="SSF56112">
    <property type="entry name" value="Protein kinase-like (PK-like)"/>
    <property type="match status" value="1"/>
</dbReference>
<feature type="domain" description="Protein kinase" evidence="2">
    <location>
        <begin position="1"/>
        <end position="128"/>
    </location>
</feature>
<dbReference type="PANTHER" id="PTHR47976">
    <property type="entry name" value="G-TYPE LECTIN S-RECEPTOR-LIKE SERINE/THREONINE-PROTEIN KINASE SD2-5"/>
    <property type="match status" value="1"/>
</dbReference>
<reference evidence="3" key="1">
    <citation type="submission" date="2023-07" db="EMBL/GenBank/DDBJ databases">
        <title>draft genome sequence of fig (Ficus carica).</title>
        <authorList>
            <person name="Takahashi T."/>
            <person name="Nishimura K."/>
        </authorList>
    </citation>
    <scope>NUCLEOTIDE SEQUENCE</scope>
</reference>
<name>A0AA87ZFJ4_FICCA</name>
<accession>A0AA87ZFJ4</accession>
<protein>
    <recommendedName>
        <fullName evidence="2">Protein kinase domain-containing protein</fullName>
    </recommendedName>
</protein>
<keyword evidence="4" id="KW-1185">Reference proteome</keyword>
<dbReference type="InterPro" id="IPR000719">
    <property type="entry name" value="Prot_kinase_dom"/>
</dbReference>
<dbReference type="Proteomes" id="UP001187192">
    <property type="component" value="Unassembled WGS sequence"/>
</dbReference>
<dbReference type="Pfam" id="PF00069">
    <property type="entry name" value="Pkinase"/>
    <property type="match status" value="1"/>
</dbReference>
<evidence type="ECO:0000313" key="3">
    <source>
        <dbReference type="EMBL" id="GMN26581.1"/>
    </source>
</evidence>
<sequence length="219" mass="24844">MMDQSHTLTSIRGTKGYVAPELFRNLPITAKVDVYSFGVVLLETICCRRSVDVETCGKEKEILTDWAYDCFQEGNLDVLVECEIEGLDDRKNLERVVMVAIWCIQESPSVRPDMGKVVRMLEGVTLFVTLLIFHIGRGIQQVLNTGSDCFKEGTWDVLVNWESEALNDIKTLETEVKVSMWCVQENPSFRPAMRKVVLMLEGVIEVEVPPCLFPYSVTK</sequence>
<dbReference type="Gene3D" id="1.10.510.10">
    <property type="entry name" value="Transferase(Phosphotransferase) domain 1"/>
    <property type="match status" value="1"/>
</dbReference>
<organism evidence="3 4">
    <name type="scientific">Ficus carica</name>
    <name type="common">Common fig</name>
    <dbReference type="NCBI Taxonomy" id="3494"/>
    <lineage>
        <taxon>Eukaryota</taxon>
        <taxon>Viridiplantae</taxon>
        <taxon>Streptophyta</taxon>
        <taxon>Embryophyta</taxon>
        <taxon>Tracheophyta</taxon>
        <taxon>Spermatophyta</taxon>
        <taxon>Magnoliopsida</taxon>
        <taxon>eudicotyledons</taxon>
        <taxon>Gunneridae</taxon>
        <taxon>Pentapetalae</taxon>
        <taxon>rosids</taxon>
        <taxon>fabids</taxon>
        <taxon>Rosales</taxon>
        <taxon>Moraceae</taxon>
        <taxon>Ficeae</taxon>
        <taxon>Ficus</taxon>
    </lineage>
</organism>